<name>A0ABU1K605_9FLAO</name>
<dbReference type="InterPro" id="IPR024403">
    <property type="entry name" value="DHOase_cat"/>
</dbReference>
<dbReference type="EMBL" id="JAVDQA010000004">
    <property type="protein sequence ID" value="MDR6301042.1"/>
    <property type="molecule type" value="Genomic_DNA"/>
</dbReference>
<evidence type="ECO:0000256" key="1">
    <source>
        <dbReference type="ARBA" id="ARBA00022975"/>
    </source>
</evidence>
<dbReference type="InterPro" id="IPR050138">
    <property type="entry name" value="DHOase/Allantoinase_Hydrolase"/>
</dbReference>
<gene>
    <name evidence="3" type="ORF">GGR31_001689</name>
</gene>
<sequence length="416" mass="45965">MKICIKSATLVIPGHSLHQKKRDVLIENGKIAEIATSIKTSADQEIKEKDLHLSLGWFDSSVSFGEPGYEERETLENGLQTAAKSGFTEIGLNPTTFPVSDSNSAISFFHPYSEKFGVKIHPIGALTKKSEGKDLAELFDMKKAGAISFGDYKKPIQNPNLLKIALQYAQGFDGLIQSFPQENAIARTGLVNEHDQSTKLGLNGIPNLAEELQVARDLYLLEYTGGKIHIPTISTEGSVKLIAEAKKKGLDVSCSVSIHHLFFTDEVLNEFNSRYKVLPPLRTESDRKALLKAVKNGTIDFVTSDHFPIDIEQKKVEFENAAFGTIGLESAFGALNKLVGLEKAIELLTGGRKRFQLKEPEFKDGEQANITLFKPNEKFNFSEANIFSSSNNSIFLERELKGKVFGSFAYNKLTLA</sequence>
<dbReference type="Pfam" id="PF12890">
    <property type="entry name" value="DHOase"/>
    <property type="match status" value="1"/>
</dbReference>
<feature type="domain" description="Dihydroorotase catalytic" evidence="2">
    <location>
        <begin position="56"/>
        <end position="236"/>
    </location>
</feature>
<dbReference type="SUPFAM" id="SSF51556">
    <property type="entry name" value="Metallo-dependent hydrolases"/>
    <property type="match status" value="1"/>
</dbReference>
<dbReference type="InterPro" id="IPR004722">
    <property type="entry name" value="DHOase"/>
</dbReference>
<dbReference type="PANTHER" id="PTHR43668">
    <property type="entry name" value="ALLANTOINASE"/>
    <property type="match status" value="1"/>
</dbReference>
<evidence type="ECO:0000313" key="3">
    <source>
        <dbReference type="EMBL" id="MDR6301042.1"/>
    </source>
</evidence>
<dbReference type="GO" id="GO:0004151">
    <property type="term" value="F:dihydroorotase activity"/>
    <property type="evidence" value="ECO:0007669"/>
    <property type="project" value="UniProtKB-EC"/>
</dbReference>
<reference evidence="3 4" key="1">
    <citation type="submission" date="2023-07" db="EMBL/GenBank/DDBJ databases">
        <title>Genomic Encyclopedia of Type Strains, Phase IV (KMG-IV): sequencing the most valuable type-strain genomes for metagenomic binning, comparative biology and taxonomic classification.</title>
        <authorList>
            <person name="Goeker M."/>
        </authorList>
    </citation>
    <scope>NUCLEOTIDE SEQUENCE [LARGE SCALE GENOMIC DNA]</scope>
    <source>
        <strain evidence="3 4">DSM 102814</strain>
    </source>
</reference>
<dbReference type="Gene3D" id="2.30.40.10">
    <property type="entry name" value="Urease, subunit C, domain 1"/>
    <property type="match status" value="1"/>
</dbReference>
<dbReference type="CDD" id="cd01317">
    <property type="entry name" value="DHOase_IIa"/>
    <property type="match status" value="1"/>
</dbReference>
<dbReference type="InterPro" id="IPR011059">
    <property type="entry name" value="Metal-dep_hydrolase_composite"/>
</dbReference>
<evidence type="ECO:0000259" key="2">
    <source>
        <dbReference type="Pfam" id="PF12890"/>
    </source>
</evidence>
<dbReference type="Gene3D" id="3.20.20.140">
    <property type="entry name" value="Metal-dependent hydrolases"/>
    <property type="match status" value="1"/>
</dbReference>
<evidence type="ECO:0000313" key="4">
    <source>
        <dbReference type="Proteomes" id="UP001257659"/>
    </source>
</evidence>
<protein>
    <submittedName>
        <fullName evidence="3">Dihydroorotase</fullName>
        <ecNumber evidence="3">3.5.2.3</ecNumber>
    </submittedName>
</protein>
<proteinExistence type="predicted"/>
<dbReference type="Proteomes" id="UP001257659">
    <property type="component" value="Unassembled WGS sequence"/>
</dbReference>
<keyword evidence="3" id="KW-0378">Hydrolase</keyword>
<dbReference type="InterPro" id="IPR032466">
    <property type="entry name" value="Metal_Hydrolase"/>
</dbReference>
<dbReference type="SUPFAM" id="SSF51338">
    <property type="entry name" value="Composite domain of metallo-dependent hydrolases"/>
    <property type="match status" value="1"/>
</dbReference>
<dbReference type="EC" id="3.5.2.3" evidence="3"/>
<comment type="caution">
    <text evidence="3">The sequence shown here is derived from an EMBL/GenBank/DDBJ whole genome shotgun (WGS) entry which is preliminary data.</text>
</comment>
<organism evidence="3 4">
    <name type="scientific">Mesonia maritima</name>
    <dbReference type="NCBI Taxonomy" id="1793873"/>
    <lineage>
        <taxon>Bacteria</taxon>
        <taxon>Pseudomonadati</taxon>
        <taxon>Bacteroidota</taxon>
        <taxon>Flavobacteriia</taxon>
        <taxon>Flavobacteriales</taxon>
        <taxon>Flavobacteriaceae</taxon>
        <taxon>Mesonia</taxon>
    </lineage>
</organism>
<dbReference type="PANTHER" id="PTHR43668:SF2">
    <property type="entry name" value="ALLANTOINASE"/>
    <property type="match status" value="1"/>
</dbReference>
<dbReference type="RefSeq" id="WP_309728041.1">
    <property type="nucleotide sequence ID" value="NZ_JAVDQA010000004.1"/>
</dbReference>
<keyword evidence="1" id="KW-0665">Pyrimidine biosynthesis</keyword>
<accession>A0ABU1K605</accession>
<keyword evidence="4" id="KW-1185">Reference proteome</keyword>